<dbReference type="InterPro" id="IPR002716">
    <property type="entry name" value="PIN_dom"/>
</dbReference>
<dbReference type="AlphaFoldDB" id="A0A4Q0S5W5"/>
<evidence type="ECO:0000313" key="2">
    <source>
        <dbReference type="EMBL" id="RXH31072.1"/>
    </source>
</evidence>
<dbReference type="PANTHER" id="PTHR39664">
    <property type="match status" value="1"/>
</dbReference>
<dbReference type="Proteomes" id="UP000290565">
    <property type="component" value="Unassembled WGS sequence"/>
</dbReference>
<dbReference type="SUPFAM" id="SSF88723">
    <property type="entry name" value="PIN domain-like"/>
    <property type="match status" value="1"/>
</dbReference>
<dbReference type="InterPro" id="IPR029060">
    <property type="entry name" value="PIN-like_dom_sf"/>
</dbReference>
<dbReference type="PANTHER" id="PTHR39664:SF2">
    <property type="entry name" value="NUCLEIC ACID-BINDING PROTEIN, CONTAINING PIN DOMAIN-RELATED"/>
    <property type="match status" value="1"/>
</dbReference>
<dbReference type="CDD" id="cd18683">
    <property type="entry name" value="PIN_VapC-like"/>
    <property type="match status" value="1"/>
</dbReference>
<evidence type="ECO:0000259" key="1">
    <source>
        <dbReference type="Pfam" id="PF01850"/>
    </source>
</evidence>
<protein>
    <submittedName>
        <fullName evidence="2">DNA-binding protein</fullName>
    </submittedName>
</protein>
<reference evidence="2 3" key="1">
    <citation type="submission" date="2015-04" db="EMBL/GenBank/DDBJ databases">
        <title>Comparative genomics of rhizobia nodulating Arachis hypogaea in China.</title>
        <authorList>
            <person name="Li Y."/>
        </authorList>
    </citation>
    <scope>NUCLEOTIDE SEQUENCE [LARGE SCALE GENOMIC DNA]</scope>
    <source>
        <strain evidence="2 3">CCBAU 51787</strain>
    </source>
</reference>
<dbReference type="Gene3D" id="3.40.50.1010">
    <property type="entry name" value="5'-nuclease"/>
    <property type="match status" value="1"/>
</dbReference>
<dbReference type="EMBL" id="LBJM01000092">
    <property type="protein sequence ID" value="RXH31072.1"/>
    <property type="molecule type" value="Genomic_DNA"/>
</dbReference>
<name>A0A4Q0S5W5_9BRAD</name>
<dbReference type="RefSeq" id="WP_128936778.1">
    <property type="nucleotide sequence ID" value="NZ_CP022221.1"/>
</dbReference>
<dbReference type="Pfam" id="PF01850">
    <property type="entry name" value="PIN"/>
    <property type="match status" value="1"/>
</dbReference>
<sequence length="131" mass="13740">MKITPDTNVLVRVLVEDDAEQSKAAQAILRKADVIAISITALCELTWVLSRGYKISAADIAIAIRRLINAANVAANRPVAEAGLALLDAGGDFADGVIAHEGNWLGADTFVSFDKKAVKLIEASGGLARTP</sequence>
<keyword evidence="2" id="KW-0238">DNA-binding</keyword>
<proteinExistence type="predicted"/>
<feature type="domain" description="PIN" evidence="1">
    <location>
        <begin position="5"/>
        <end position="116"/>
    </location>
</feature>
<dbReference type="GO" id="GO:0003677">
    <property type="term" value="F:DNA binding"/>
    <property type="evidence" value="ECO:0007669"/>
    <property type="project" value="UniProtKB-KW"/>
</dbReference>
<comment type="caution">
    <text evidence="2">The sequence shown here is derived from an EMBL/GenBank/DDBJ whole genome shotgun (WGS) entry which is preliminary data.</text>
</comment>
<organism evidence="2 3">
    <name type="scientific">Bradyrhizobium zhanjiangense</name>
    <dbReference type="NCBI Taxonomy" id="1325107"/>
    <lineage>
        <taxon>Bacteria</taxon>
        <taxon>Pseudomonadati</taxon>
        <taxon>Pseudomonadota</taxon>
        <taxon>Alphaproteobacteria</taxon>
        <taxon>Hyphomicrobiales</taxon>
        <taxon>Nitrobacteraceae</taxon>
        <taxon>Bradyrhizobium</taxon>
    </lineage>
</organism>
<evidence type="ECO:0000313" key="3">
    <source>
        <dbReference type="Proteomes" id="UP000290565"/>
    </source>
</evidence>
<gene>
    <name evidence="2" type="ORF">XH94_34565</name>
</gene>
<accession>A0A4Q0S5W5</accession>